<feature type="domain" description="EF-hand" evidence="3">
    <location>
        <begin position="82"/>
        <end position="117"/>
    </location>
</feature>
<dbReference type="InterPro" id="IPR050145">
    <property type="entry name" value="Centrin_CML-like"/>
</dbReference>
<dbReference type="InterPro" id="IPR002048">
    <property type="entry name" value="EF_hand_dom"/>
</dbReference>
<dbReference type="CDD" id="cd00051">
    <property type="entry name" value="EFh"/>
    <property type="match status" value="1"/>
</dbReference>
<proteinExistence type="predicted"/>
<reference evidence="4" key="1">
    <citation type="journal article" date="2023" name="Nat. Commun.">
        <title>Diploid and tetraploid genomes of Acorus and the evolution of monocots.</title>
        <authorList>
            <person name="Ma L."/>
            <person name="Liu K.W."/>
            <person name="Li Z."/>
            <person name="Hsiao Y.Y."/>
            <person name="Qi Y."/>
            <person name="Fu T."/>
            <person name="Tang G.D."/>
            <person name="Zhang D."/>
            <person name="Sun W.H."/>
            <person name="Liu D.K."/>
            <person name="Li Y."/>
            <person name="Chen G.Z."/>
            <person name="Liu X.D."/>
            <person name="Liao X.Y."/>
            <person name="Jiang Y.T."/>
            <person name="Yu X."/>
            <person name="Hao Y."/>
            <person name="Huang J."/>
            <person name="Zhao X.W."/>
            <person name="Ke S."/>
            <person name="Chen Y.Y."/>
            <person name="Wu W.L."/>
            <person name="Hsu J.L."/>
            <person name="Lin Y.F."/>
            <person name="Huang M.D."/>
            <person name="Li C.Y."/>
            <person name="Huang L."/>
            <person name="Wang Z.W."/>
            <person name="Zhao X."/>
            <person name="Zhong W.Y."/>
            <person name="Peng D.H."/>
            <person name="Ahmad S."/>
            <person name="Lan S."/>
            <person name="Zhang J.S."/>
            <person name="Tsai W.C."/>
            <person name="Van de Peer Y."/>
            <person name="Liu Z.J."/>
        </authorList>
    </citation>
    <scope>NUCLEOTIDE SEQUENCE</scope>
    <source>
        <strain evidence="4">CP</strain>
    </source>
</reference>
<dbReference type="EMBL" id="JAUJYO010000020">
    <property type="protein sequence ID" value="KAK1286281.1"/>
    <property type="molecule type" value="Genomic_DNA"/>
</dbReference>
<protein>
    <submittedName>
        <fullName evidence="4">Calcium-binding protein CML16</fullName>
    </submittedName>
</protein>
<comment type="caution">
    <text evidence="4">The sequence shown here is derived from an EMBL/GenBank/DDBJ whole genome shotgun (WGS) entry which is preliminary data.</text>
</comment>
<keyword evidence="5" id="KW-1185">Reference proteome</keyword>
<keyword evidence="2" id="KW-0106">Calcium</keyword>
<dbReference type="SUPFAM" id="SSF47473">
    <property type="entry name" value="EF-hand"/>
    <property type="match status" value="1"/>
</dbReference>
<sequence>MTGNDVSKMTDCCMKGRKATRGAAAIPTTVFNKATTSLSSLSEVEVELMMAETDRDGDGCINFDEFGTIGPELFFGGGGAADRAEELRGAFEIFDADGDGKISTEELIRVFELISGGG</sequence>
<evidence type="ECO:0000256" key="1">
    <source>
        <dbReference type="ARBA" id="ARBA00022737"/>
    </source>
</evidence>
<keyword evidence="1" id="KW-0677">Repeat</keyword>
<feature type="domain" description="EF-hand" evidence="3">
    <location>
        <begin position="41"/>
        <end position="76"/>
    </location>
</feature>
<dbReference type="SMART" id="SM00054">
    <property type="entry name" value="EFh"/>
    <property type="match status" value="2"/>
</dbReference>
<dbReference type="Gene3D" id="1.10.238.10">
    <property type="entry name" value="EF-hand"/>
    <property type="match status" value="2"/>
</dbReference>
<evidence type="ECO:0000259" key="3">
    <source>
        <dbReference type="PROSITE" id="PS50222"/>
    </source>
</evidence>
<dbReference type="PANTHER" id="PTHR23050">
    <property type="entry name" value="CALCIUM BINDING PROTEIN"/>
    <property type="match status" value="1"/>
</dbReference>
<reference evidence="4" key="2">
    <citation type="submission" date="2023-06" db="EMBL/GenBank/DDBJ databases">
        <authorList>
            <person name="Ma L."/>
            <person name="Liu K.-W."/>
            <person name="Li Z."/>
            <person name="Hsiao Y.-Y."/>
            <person name="Qi Y."/>
            <person name="Fu T."/>
            <person name="Tang G."/>
            <person name="Zhang D."/>
            <person name="Sun W.-H."/>
            <person name="Liu D.-K."/>
            <person name="Li Y."/>
            <person name="Chen G.-Z."/>
            <person name="Liu X.-D."/>
            <person name="Liao X.-Y."/>
            <person name="Jiang Y.-T."/>
            <person name="Yu X."/>
            <person name="Hao Y."/>
            <person name="Huang J."/>
            <person name="Zhao X.-W."/>
            <person name="Ke S."/>
            <person name="Chen Y.-Y."/>
            <person name="Wu W.-L."/>
            <person name="Hsu J.-L."/>
            <person name="Lin Y.-F."/>
            <person name="Huang M.-D."/>
            <person name="Li C.-Y."/>
            <person name="Huang L."/>
            <person name="Wang Z.-W."/>
            <person name="Zhao X."/>
            <person name="Zhong W.-Y."/>
            <person name="Peng D.-H."/>
            <person name="Ahmad S."/>
            <person name="Lan S."/>
            <person name="Zhang J.-S."/>
            <person name="Tsai W.-C."/>
            <person name="Van De Peer Y."/>
            <person name="Liu Z.-J."/>
        </authorList>
    </citation>
    <scope>NUCLEOTIDE SEQUENCE</scope>
    <source>
        <strain evidence="4">CP</strain>
        <tissue evidence="4">Leaves</tissue>
    </source>
</reference>
<evidence type="ECO:0000313" key="5">
    <source>
        <dbReference type="Proteomes" id="UP001180020"/>
    </source>
</evidence>
<accession>A0AAV9CBP9</accession>
<evidence type="ECO:0000256" key="2">
    <source>
        <dbReference type="ARBA" id="ARBA00022837"/>
    </source>
</evidence>
<dbReference type="PROSITE" id="PS50222">
    <property type="entry name" value="EF_HAND_2"/>
    <property type="match status" value="2"/>
</dbReference>
<dbReference type="Pfam" id="PF00036">
    <property type="entry name" value="EF-hand_1"/>
    <property type="match status" value="2"/>
</dbReference>
<dbReference type="InterPro" id="IPR011992">
    <property type="entry name" value="EF-hand-dom_pair"/>
</dbReference>
<dbReference type="Proteomes" id="UP001180020">
    <property type="component" value="Unassembled WGS sequence"/>
</dbReference>
<dbReference type="PROSITE" id="PS00018">
    <property type="entry name" value="EF_HAND_1"/>
    <property type="match status" value="2"/>
</dbReference>
<dbReference type="GO" id="GO:0005509">
    <property type="term" value="F:calcium ion binding"/>
    <property type="evidence" value="ECO:0007669"/>
    <property type="project" value="InterPro"/>
</dbReference>
<name>A0AAV9CBP9_ACOCL</name>
<dbReference type="InterPro" id="IPR018247">
    <property type="entry name" value="EF_Hand_1_Ca_BS"/>
</dbReference>
<organism evidence="4 5">
    <name type="scientific">Acorus calamus</name>
    <name type="common">Sweet flag</name>
    <dbReference type="NCBI Taxonomy" id="4465"/>
    <lineage>
        <taxon>Eukaryota</taxon>
        <taxon>Viridiplantae</taxon>
        <taxon>Streptophyta</taxon>
        <taxon>Embryophyta</taxon>
        <taxon>Tracheophyta</taxon>
        <taxon>Spermatophyta</taxon>
        <taxon>Magnoliopsida</taxon>
        <taxon>Liliopsida</taxon>
        <taxon>Acoraceae</taxon>
        <taxon>Acorus</taxon>
    </lineage>
</organism>
<gene>
    <name evidence="4" type="primary">CML16</name>
    <name evidence="4" type="ORF">QJS10_CPB20g00714</name>
</gene>
<dbReference type="AlphaFoldDB" id="A0AAV9CBP9"/>
<evidence type="ECO:0000313" key="4">
    <source>
        <dbReference type="EMBL" id="KAK1286281.1"/>
    </source>
</evidence>